<sequence length="466" mass="53141">MYKQFVIESNGKVFREVTSLEDSRMEGTPVSIIRLNANTSVYVSGEDWQKCIPGPTKTSIQVIHSTDKIAYFKSMEEGKTCDEIRDKTKPYQRTNNTVFNIDYFSNGAAWDFNNGMLNPGCECTTLESRVLKKEGVKEVEMISTDGDYDDHAFEINDLYDKSMDPILKQERLKDNARTTSSVLSRFKDYLLLNIQPPSIHVPTFEYIEYGKSVLIKKCPEINKHVVESLVKILKILLANVIGRFPETYPNNMDVNTHGRIIKSLQSCLHHQDVVNFTWDNTTCDGIKEVIVNGSSIPINIPDHVKFYAVPQTTDVVLELAWKLILLAHYACTGNFESHPDDLSFMYVKAQEFLTIPYIMFRWENPSSSLTTAYKLLLPDLKLSKLAEQVDACVFSAFSSSIYKSWVNRPKSTSEFLRENIVSRSMDKLTHQDQDSKLMFNNKGYCVHNFNDPLKWTAVNAGVDATC</sequence>
<keyword evidence="2" id="KW-1185">Reference proteome</keyword>
<name>A0ABP1QWP2_9HEXA</name>
<dbReference type="EMBL" id="CAXLJM020000049">
    <property type="protein sequence ID" value="CAL8113798.1"/>
    <property type="molecule type" value="Genomic_DNA"/>
</dbReference>
<proteinExistence type="predicted"/>
<gene>
    <name evidence="1" type="ORF">ODALV1_LOCUS16178</name>
</gene>
<accession>A0ABP1QWP2</accession>
<comment type="caution">
    <text evidence="1">The sequence shown here is derived from an EMBL/GenBank/DDBJ whole genome shotgun (WGS) entry which is preliminary data.</text>
</comment>
<evidence type="ECO:0000313" key="2">
    <source>
        <dbReference type="Proteomes" id="UP001642540"/>
    </source>
</evidence>
<protein>
    <submittedName>
        <fullName evidence="1">Uncharacterized protein</fullName>
    </submittedName>
</protein>
<evidence type="ECO:0000313" key="1">
    <source>
        <dbReference type="EMBL" id="CAL8113798.1"/>
    </source>
</evidence>
<reference evidence="1 2" key="1">
    <citation type="submission" date="2024-08" db="EMBL/GenBank/DDBJ databases">
        <authorList>
            <person name="Cucini C."/>
            <person name="Frati F."/>
        </authorList>
    </citation>
    <scope>NUCLEOTIDE SEQUENCE [LARGE SCALE GENOMIC DNA]</scope>
</reference>
<organism evidence="1 2">
    <name type="scientific">Orchesella dallaii</name>
    <dbReference type="NCBI Taxonomy" id="48710"/>
    <lineage>
        <taxon>Eukaryota</taxon>
        <taxon>Metazoa</taxon>
        <taxon>Ecdysozoa</taxon>
        <taxon>Arthropoda</taxon>
        <taxon>Hexapoda</taxon>
        <taxon>Collembola</taxon>
        <taxon>Entomobryomorpha</taxon>
        <taxon>Entomobryoidea</taxon>
        <taxon>Orchesellidae</taxon>
        <taxon>Orchesellinae</taxon>
        <taxon>Orchesella</taxon>
    </lineage>
</organism>
<dbReference type="Proteomes" id="UP001642540">
    <property type="component" value="Unassembled WGS sequence"/>
</dbReference>